<comment type="caution">
    <text evidence="2">The sequence shown here is derived from an EMBL/GenBank/DDBJ whole genome shotgun (WGS) entry which is preliminary data.</text>
</comment>
<sequence length="115" mass="12793">MRGYIDDTDSYYHQRSGADMTSSVPAPRHLVAPLSNNGSESNHGGYYDDMVSSPHHGNYAAHPTYYSTTNSVTSDTSPSTTVDGHTSFRHISNLNPERHVPHLKDRIEEPPHSRD</sequence>
<feature type="compositionally biased region" description="Low complexity" evidence="1">
    <location>
        <begin position="67"/>
        <end position="83"/>
    </location>
</feature>
<evidence type="ECO:0000313" key="3">
    <source>
        <dbReference type="Proteomes" id="UP001476247"/>
    </source>
</evidence>
<feature type="region of interest" description="Disordered" evidence="1">
    <location>
        <begin position="67"/>
        <end position="115"/>
    </location>
</feature>
<feature type="region of interest" description="Disordered" evidence="1">
    <location>
        <begin position="1"/>
        <end position="50"/>
    </location>
</feature>
<protein>
    <submittedName>
        <fullName evidence="2">Uncharacterized protein</fullName>
    </submittedName>
</protein>
<dbReference type="EMBL" id="BAABUJ010000013">
    <property type="protein sequence ID" value="GAA5799763.1"/>
    <property type="molecule type" value="Genomic_DNA"/>
</dbReference>
<evidence type="ECO:0000313" key="2">
    <source>
        <dbReference type="EMBL" id="GAA5799763.1"/>
    </source>
</evidence>
<organism evidence="2 3">
    <name type="scientific">Helicostylum pulchrum</name>
    <dbReference type="NCBI Taxonomy" id="562976"/>
    <lineage>
        <taxon>Eukaryota</taxon>
        <taxon>Fungi</taxon>
        <taxon>Fungi incertae sedis</taxon>
        <taxon>Mucoromycota</taxon>
        <taxon>Mucoromycotina</taxon>
        <taxon>Mucoromycetes</taxon>
        <taxon>Mucorales</taxon>
        <taxon>Mucorineae</taxon>
        <taxon>Mucoraceae</taxon>
        <taxon>Helicostylum</taxon>
    </lineage>
</organism>
<gene>
    <name evidence="2" type="ORF">HPULCUR_005180</name>
</gene>
<name>A0ABP9XZR0_9FUNG</name>
<evidence type="ECO:0000256" key="1">
    <source>
        <dbReference type="SAM" id="MobiDB-lite"/>
    </source>
</evidence>
<proteinExistence type="predicted"/>
<reference evidence="2 3" key="1">
    <citation type="submission" date="2024-04" db="EMBL/GenBank/DDBJ databases">
        <title>genome sequences of Mucor flavus KT1a and Helicostylum pulchrum KT1b strains isolation_sourced from the surface of a dry-aged beef.</title>
        <authorList>
            <person name="Toyotome T."/>
            <person name="Hosono M."/>
            <person name="Torimaru M."/>
            <person name="Fukuda K."/>
            <person name="Mikami N."/>
        </authorList>
    </citation>
    <scope>NUCLEOTIDE SEQUENCE [LARGE SCALE GENOMIC DNA]</scope>
    <source>
        <strain evidence="2 3">KT1b</strain>
    </source>
</reference>
<dbReference type="Proteomes" id="UP001476247">
    <property type="component" value="Unassembled WGS sequence"/>
</dbReference>
<keyword evidence="3" id="KW-1185">Reference proteome</keyword>
<feature type="compositionally biased region" description="Basic and acidic residues" evidence="1">
    <location>
        <begin position="96"/>
        <end position="115"/>
    </location>
</feature>
<accession>A0ABP9XZR0</accession>